<protein>
    <recommendedName>
        <fullName evidence="2">MATH domain-containing protein</fullName>
    </recommendedName>
</protein>
<evidence type="ECO:0000256" key="1">
    <source>
        <dbReference type="ARBA" id="ARBA00023054"/>
    </source>
</evidence>
<accession>A0ABU6RV86</accession>
<sequence length="99" mass="11035">MTETFEFEHTFNAGESDWGYDSFIPLADFYDDSKGFIVNDTCIIEAKILASISEVEKIVDQAAPPVSEEVHSVDMYEDAIDELVDFKGLGKIGKSFAFP</sequence>
<dbReference type="Pfam" id="PF22486">
    <property type="entry name" value="MATH_2"/>
    <property type="match status" value="1"/>
</dbReference>
<dbReference type="InterPro" id="IPR002083">
    <property type="entry name" value="MATH/TRAF_dom"/>
</dbReference>
<dbReference type="Gene3D" id="2.60.210.10">
    <property type="entry name" value="Apoptosis, Tumor Necrosis Factor Receptor Associated Protein 2, Chain A"/>
    <property type="match status" value="1"/>
</dbReference>
<feature type="domain" description="MATH" evidence="2">
    <location>
        <begin position="1"/>
        <end position="48"/>
    </location>
</feature>
<dbReference type="PROSITE" id="PS50144">
    <property type="entry name" value="MATH"/>
    <property type="match status" value="1"/>
</dbReference>
<dbReference type="InterPro" id="IPR008974">
    <property type="entry name" value="TRAF-like"/>
</dbReference>
<reference evidence="3 4" key="1">
    <citation type="journal article" date="2023" name="Plants (Basel)">
        <title>Bridging the Gap: Combining Genomics and Transcriptomics Approaches to Understand Stylosanthes scabra, an Orphan Legume from the Brazilian Caatinga.</title>
        <authorList>
            <person name="Ferreira-Neto J.R.C."/>
            <person name="da Silva M.D."/>
            <person name="Binneck E."/>
            <person name="de Melo N.F."/>
            <person name="da Silva R.H."/>
            <person name="de Melo A.L.T.M."/>
            <person name="Pandolfi V."/>
            <person name="Bustamante F.O."/>
            <person name="Brasileiro-Vidal A.C."/>
            <person name="Benko-Iseppon A.M."/>
        </authorList>
    </citation>
    <scope>NUCLEOTIDE SEQUENCE [LARGE SCALE GENOMIC DNA]</scope>
    <source>
        <tissue evidence="3">Leaves</tissue>
    </source>
</reference>
<name>A0ABU6RV86_9FABA</name>
<dbReference type="PANTHER" id="PTHR46236:SF35">
    <property type="entry name" value="MATH DOMAIN-CONTAINING PROTEIN"/>
    <property type="match status" value="1"/>
</dbReference>
<evidence type="ECO:0000313" key="4">
    <source>
        <dbReference type="Proteomes" id="UP001341840"/>
    </source>
</evidence>
<dbReference type="Proteomes" id="UP001341840">
    <property type="component" value="Unassembled WGS sequence"/>
</dbReference>
<evidence type="ECO:0000313" key="3">
    <source>
        <dbReference type="EMBL" id="MED6127844.1"/>
    </source>
</evidence>
<dbReference type="PANTHER" id="PTHR46236">
    <property type="entry name" value="TRAF-LIKE SUPERFAMILY PROTEIN"/>
    <property type="match status" value="1"/>
</dbReference>
<organism evidence="3 4">
    <name type="scientific">Stylosanthes scabra</name>
    <dbReference type="NCBI Taxonomy" id="79078"/>
    <lineage>
        <taxon>Eukaryota</taxon>
        <taxon>Viridiplantae</taxon>
        <taxon>Streptophyta</taxon>
        <taxon>Embryophyta</taxon>
        <taxon>Tracheophyta</taxon>
        <taxon>Spermatophyta</taxon>
        <taxon>Magnoliopsida</taxon>
        <taxon>eudicotyledons</taxon>
        <taxon>Gunneridae</taxon>
        <taxon>Pentapetalae</taxon>
        <taxon>rosids</taxon>
        <taxon>fabids</taxon>
        <taxon>Fabales</taxon>
        <taxon>Fabaceae</taxon>
        <taxon>Papilionoideae</taxon>
        <taxon>50 kb inversion clade</taxon>
        <taxon>dalbergioids sensu lato</taxon>
        <taxon>Dalbergieae</taxon>
        <taxon>Pterocarpus clade</taxon>
        <taxon>Stylosanthes</taxon>
    </lineage>
</organism>
<dbReference type="EMBL" id="JASCZI010032082">
    <property type="protein sequence ID" value="MED6127844.1"/>
    <property type="molecule type" value="Genomic_DNA"/>
</dbReference>
<comment type="caution">
    <text evidence="3">The sequence shown here is derived from an EMBL/GenBank/DDBJ whole genome shotgun (WGS) entry which is preliminary data.</text>
</comment>
<keyword evidence="4" id="KW-1185">Reference proteome</keyword>
<dbReference type="InterPro" id="IPR050804">
    <property type="entry name" value="MCC"/>
</dbReference>
<keyword evidence="1" id="KW-0175">Coiled coil</keyword>
<gene>
    <name evidence="3" type="ORF">PIB30_092028</name>
</gene>
<dbReference type="SUPFAM" id="SSF49599">
    <property type="entry name" value="TRAF domain-like"/>
    <property type="match status" value="1"/>
</dbReference>
<proteinExistence type="predicted"/>
<evidence type="ECO:0000259" key="2">
    <source>
        <dbReference type="PROSITE" id="PS50144"/>
    </source>
</evidence>